<dbReference type="AlphaFoldDB" id="A0A381PSV0"/>
<feature type="transmembrane region" description="Helical" evidence="1">
    <location>
        <begin position="330"/>
        <end position="347"/>
    </location>
</feature>
<evidence type="ECO:0000256" key="1">
    <source>
        <dbReference type="SAM" id="Phobius"/>
    </source>
</evidence>
<keyword evidence="1" id="KW-0812">Transmembrane</keyword>
<keyword evidence="1" id="KW-1133">Transmembrane helix</keyword>
<feature type="transmembrane region" description="Helical" evidence="1">
    <location>
        <begin position="299"/>
        <end position="323"/>
    </location>
</feature>
<feature type="transmembrane region" description="Helical" evidence="1">
    <location>
        <begin position="353"/>
        <end position="374"/>
    </location>
</feature>
<organism evidence="2">
    <name type="scientific">marine metagenome</name>
    <dbReference type="NCBI Taxonomy" id="408172"/>
    <lineage>
        <taxon>unclassified sequences</taxon>
        <taxon>metagenomes</taxon>
        <taxon>ecological metagenomes</taxon>
    </lineage>
</organism>
<feature type="transmembrane region" description="Helical" evidence="1">
    <location>
        <begin position="496"/>
        <end position="518"/>
    </location>
</feature>
<feature type="transmembrane region" description="Helical" evidence="1">
    <location>
        <begin position="583"/>
        <end position="602"/>
    </location>
</feature>
<reference evidence="2" key="1">
    <citation type="submission" date="2018-05" db="EMBL/GenBank/DDBJ databases">
        <authorList>
            <person name="Lanie J.A."/>
            <person name="Ng W.-L."/>
            <person name="Kazmierczak K.M."/>
            <person name="Andrzejewski T.M."/>
            <person name="Davidsen T.M."/>
            <person name="Wayne K.J."/>
            <person name="Tettelin H."/>
            <person name="Glass J.I."/>
            <person name="Rusch D."/>
            <person name="Podicherti R."/>
            <person name="Tsui H.-C.T."/>
            <person name="Winkler M.E."/>
        </authorList>
    </citation>
    <scope>NUCLEOTIDE SEQUENCE</scope>
</reference>
<gene>
    <name evidence="2" type="ORF">METZ01_LOCUS22980</name>
</gene>
<feature type="transmembrane region" description="Helical" evidence="1">
    <location>
        <begin position="381"/>
        <end position="399"/>
    </location>
</feature>
<dbReference type="EMBL" id="UINC01001082">
    <property type="protein sequence ID" value="SUZ70126.1"/>
    <property type="molecule type" value="Genomic_DNA"/>
</dbReference>
<feature type="transmembrane region" description="Helical" evidence="1">
    <location>
        <begin position="466"/>
        <end position="484"/>
    </location>
</feature>
<protein>
    <submittedName>
        <fullName evidence="2">Uncharacterized protein</fullName>
    </submittedName>
</protein>
<name>A0A381PSV0_9ZZZZ</name>
<keyword evidence="1" id="KW-0472">Membrane</keyword>
<feature type="transmembrane region" description="Helical" evidence="1">
    <location>
        <begin position="47"/>
        <end position="71"/>
    </location>
</feature>
<accession>A0A381PSV0</accession>
<feature type="transmembrane region" description="Helical" evidence="1">
    <location>
        <begin position="20"/>
        <end position="41"/>
    </location>
</feature>
<feature type="transmembrane region" description="Helical" evidence="1">
    <location>
        <begin position="92"/>
        <end position="117"/>
    </location>
</feature>
<feature type="transmembrane region" description="Helical" evidence="1">
    <location>
        <begin position="699"/>
        <end position="718"/>
    </location>
</feature>
<evidence type="ECO:0000313" key="2">
    <source>
        <dbReference type="EMBL" id="SUZ70126.1"/>
    </source>
</evidence>
<feature type="transmembrane region" description="Helical" evidence="1">
    <location>
        <begin position="725"/>
        <end position="744"/>
    </location>
</feature>
<proteinExistence type="predicted"/>
<feature type="transmembrane region" description="Helical" evidence="1">
    <location>
        <begin position="552"/>
        <end position="577"/>
    </location>
</feature>
<sequence>MTSARLLQFNTYFLRLTRAVATPFSPGMGLLASIAVALLVIPSAGYHFFNGIPLSSSVEFGLLIVLGPFLVSRGARRLWGRVLRQVTPVAPLVLMGLGLIAVVLKVLLFSFGSYAGFAACYHALDKTPVTGSCEKAFANPFYRFTATRVDANIDFAAWWDPTELPTAQNWNLSFLNSTRFNYYQQGDVPRLRVPFGATWLGTLDMAEDSLQVRYVGEGELQLEGRSIPLPPQYGLPVTVTVPVSSPGSHPIVLSYRFDDGSRIGDGAEHGPYATLRVWSGAPGGSLSSGHLVSAVGPPLVWRILSGVVDLVVIAFAISFVFVYVSLLGRWSFVGLVVCVLAPLTSWLPVPQLFVRGSSVYVLGAAAVLVSLVLLFRRHRRCLLLTSYFGVMLLMASDTWREWPNLATVYLRGGGEDWLMYQSQARSILDTWSLQGGSDVFYFQPMFRYLVFAEHLLLGDGDAGSVILSRTALNFAILWMCWLFTPHGLPRTWRGAVAGGAAVLSILLVNFGSVTSFFQSGASEYPTWVLFPVTLSMLYASPLSRQRVLGCALVGLAFIVRTNQAPALMWMLGCYFLWARTRGWRHLCWGMSAALVVSLLPLAHNLYYGGQPVLTTTSASMPQNLLVSPVTIIESGWDMDTSTRVRRQLDGVLQTGDIRRQEMMQGGDLVPVTRGLQVLWLLAIVTVFLRDGSPRNIPRLLLLVPLLFLGVHVFYQVWVYYPRHIVIGYLAMGVVTFVSMCDRAIPVSGAVKPTH</sequence>
<feature type="transmembrane region" description="Helical" evidence="1">
    <location>
        <begin position="668"/>
        <end position="687"/>
    </location>
</feature>